<dbReference type="EMBL" id="UOFW01000233">
    <property type="protein sequence ID" value="VAX08075.1"/>
    <property type="molecule type" value="Genomic_DNA"/>
</dbReference>
<sequence length="91" mass="10294">MPGKAAKVTITERQMEILESLTNSPTTSVCISQRAKIILLAFQKKQNIEITEVVQLNPQQVGRWRKRWKAAWDGCNLFGVVNSGLFMADLF</sequence>
<proteinExistence type="predicted"/>
<gene>
    <name evidence="1" type="ORF">MNBD_ALPHA03-1041</name>
</gene>
<reference evidence="1" key="1">
    <citation type="submission" date="2018-06" db="EMBL/GenBank/DDBJ databases">
        <authorList>
            <person name="Zhirakovskaya E."/>
        </authorList>
    </citation>
    <scope>NUCLEOTIDE SEQUENCE</scope>
</reference>
<accession>A0A3B1BP40</accession>
<name>A0A3B1BP40_9ZZZZ</name>
<protein>
    <submittedName>
        <fullName evidence="1">Uncharacterized protein</fullName>
    </submittedName>
</protein>
<organism evidence="1">
    <name type="scientific">hydrothermal vent metagenome</name>
    <dbReference type="NCBI Taxonomy" id="652676"/>
    <lineage>
        <taxon>unclassified sequences</taxon>
        <taxon>metagenomes</taxon>
        <taxon>ecological metagenomes</taxon>
    </lineage>
</organism>
<dbReference type="AlphaFoldDB" id="A0A3B1BP40"/>
<evidence type="ECO:0000313" key="1">
    <source>
        <dbReference type="EMBL" id="VAX08075.1"/>
    </source>
</evidence>